<dbReference type="Gene3D" id="3.40.50.1360">
    <property type="match status" value="1"/>
</dbReference>
<dbReference type="SMART" id="SM01134">
    <property type="entry name" value="DeoRC"/>
    <property type="match status" value="1"/>
</dbReference>
<dbReference type="KEGG" id="erl:AOC36_01470"/>
<dbReference type="SUPFAM" id="SSF100950">
    <property type="entry name" value="NagB/RpiA/CoA transferase-like"/>
    <property type="match status" value="1"/>
</dbReference>
<protein>
    <recommendedName>
        <fullName evidence="4">HTH deoR-type domain-containing protein</fullName>
    </recommendedName>
</protein>
<dbReference type="STRING" id="1514105.AOC36_01470"/>
<reference evidence="5 6" key="1">
    <citation type="submission" date="2015-10" db="EMBL/GenBank/DDBJ databases">
        <title>Erysipelothrix larvae sp. LV19 isolated from the larval gut of the rhinoceros beetle, Trypoxylus dichotomus.</title>
        <authorList>
            <person name="Lim S."/>
            <person name="Kim B.-C."/>
        </authorList>
    </citation>
    <scope>NUCLEOTIDE SEQUENCE [LARGE SCALE GENOMIC DNA]</scope>
    <source>
        <strain evidence="5 6">LV19</strain>
    </source>
</reference>
<keyword evidence="3" id="KW-0804">Transcription</keyword>
<dbReference type="AlphaFoldDB" id="A0A120JTF5"/>
<accession>A0A120JTF5</accession>
<proteinExistence type="predicted"/>
<dbReference type="Proteomes" id="UP000063781">
    <property type="component" value="Chromosome"/>
</dbReference>
<dbReference type="PANTHER" id="PTHR30363">
    <property type="entry name" value="HTH-TYPE TRANSCRIPTIONAL REGULATOR SRLR-RELATED"/>
    <property type="match status" value="1"/>
</dbReference>
<keyword evidence="2" id="KW-0238">DNA-binding</keyword>
<dbReference type="GO" id="GO:0003677">
    <property type="term" value="F:DNA binding"/>
    <property type="evidence" value="ECO:0007669"/>
    <property type="project" value="UniProtKB-KW"/>
</dbReference>
<evidence type="ECO:0000259" key="4">
    <source>
        <dbReference type="PROSITE" id="PS51000"/>
    </source>
</evidence>
<evidence type="ECO:0000313" key="5">
    <source>
        <dbReference type="EMBL" id="AMC92702.1"/>
    </source>
</evidence>
<dbReference type="PANTHER" id="PTHR30363:SF44">
    <property type="entry name" value="AGA OPERON TRANSCRIPTIONAL REPRESSOR-RELATED"/>
    <property type="match status" value="1"/>
</dbReference>
<dbReference type="EMBL" id="CP013213">
    <property type="protein sequence ID" value="AMC92702.1"/>
    <property type="molecule type" value="Genomic_DNA"/>
</dbReference>
<name>A0A120JTF5_9FIRM</name>
<dbReference type="OrthoDB" id="9797223at2"/>
<dbReference type="PRINTS" id="PR00037">
    <property type="entry name" value="HTHLACR"/>
</dbReference>
<sequence>MLMMKQSKDVIYKRRDAIFLDLLKHRDLSVTHLSSTYDVSELTIRRDFMYFEKKGLIERYYGGARLLDYKNTSIPEKNLSMLKNSIAKAAADLIDSGDIVFVNTSSTAILILKYLGDKEVTIITNNGQASLIPYKNRSNVILTGGELTPPKDSMTGDFALQMISQIRATKAILGCSGFSIEQGMTTSVRREVAINQMMISNCRGRRILVVDHGKIGQEANYKTGSVHEFDYLITDPFANDEVVQEIDEQTGIKVIKADLISY</sequence>
<evidence type="ECO:0000256" key="1">
    <source>
        <dbReference type="ARBA" id="ARBA00023015"/>
    </source>
</evidence>
<organism evidence="5 6">
    <name type="scientific">Erysipelothrix larvae</name>
    <dbReference type="NCBI Taxonomy" id="1514105"/>
    <lineage>
        <taxon>Bacteria</taxon>
        <taxon>Bacillati</taxon>
        <taxon>Bacillota</taxon>
        <taxon>Erysipelotrichia</taxon>
        <taxon>Erysipelotrichales</taxon>
        <taxon>Erysipelotrichaceae</taxon>
        <taxon>Erysipelothrix</taxon>
    </lineage>
</organism>
<dbReference type="InterPro" id="IPR036390">
    <property type="entry name" value="WH_DNA-bd_sf"/>
</dbReference>
<dbReference type="SUPFAM" id="SSF46785">
    <property type="entry name" value="Winged helix' DNA-binding domain"/>
    <property type="match status" value="1"/>
</dbReference>
<dbReference type="PROSITE" id="PS51000">
    <property type="entry name" value="HTH_DEOR_2"/>
    <property type="match status" value="1"/>
</dbReference>
<keyword evidence="6" id="KW-1185">Reference proteome</keyword>
<dbReference type="InterPro" id="IPR050313">
    <property type="entry name" value="Carb_Metab_HTH_regulators"/>
</dbReference>
<evidence type="ECO:0000256" key="3">
    <source>
        <dbReference type="ARBA" id="ARBA00023163"/>
    </source>
</evidence>
<dbReference type="GO" id="GO:0003700">
    <property type="term" value="F:DNA-binding transcription factor activity"/>
    <property type="evidence" value="ECO:0007669"/>
    <property type="project" value="InterPro"/>
</dbReference>
<dbReference type="InterPro" id="IPR001034">
    <property type="entry name" value="DeoR_HTH"/>
</dbReference>
<gene>
    <name evidence="5" type="ORF">AOC36_01470</name>
</gene>
<keyword evidence="1" id="KW-0805">Transcription regulation</keyword>
<evidence type="ECO:0000313" key="6">
    <source>
        <dbReference type="Proteomes" id="UP000063781"/>
    </source>
</evidence>
<dbReference type="Pfam" id="PF08220">
    <property type="entry name" value="HTH_DeoR"/>
    <property type="match status" value="1"/>
</dbReference>
<dbReference type="InterPro" id="IPR037171">
    <property type="entry name" value="NagB/RpiA_transferase-like"/>
</dbReference>
<dbReference type="PROSITE" id="PS00894">
    <property type="entry name" value="HTH_DEOR_1"/>
    <property type="match status" value="1"/>
</dbReference>
<dbReference type="Pfam" id="PF00455">
    <property type="entry name" value="DeoRC"/>
    <property type="match status" value="1"/>
</dbReference>
<dbReference type="SMART" id="SM00420">
    <property type="entry name" value="HTH_DEOR"/>
    <property type="match status" value="1"/>
</dbReference>
<dbReference type="InterPro" id="IPR018356">
    <property type="entry name" value="Tscrpt_reg_HTH_DeoR_CS"/>
</dbReference>
<feature type="domain" description="HTH deoR-type" evidence="4">
    <location>
        <begin position="11"/>
        <end position="66"/>
    </location>
</feature>
<evidence type="ECO:0000256" key="2">
    <source>
        <dbReference type="ARBA" id="ARBA00023125"/>
    </source>
</evidence>
<dbReference type="InterPro" id="IPR014036">
    <property type="entry name" value="DeoR-like_C"/>
</dbReference>